<evidence type="ECO:0000313" key="4">
    <source>
        <dbReference type="Proteomes" id="UP000030634"/>
    </source>
</evidence>
<dbReference type="Pfam" id="PF03413">
    <property type="entry name" value="PepSY"/>
    <property type="match status" value="1"/>
</dbReference>
<protein>
    <recommendedName>
        <fullName evidence="2">PepSY domain-containing protein</fullName>
    </recommendedName>
</protein>
<proteinExistence type="predicted"/>
<feature type="chain" id="PRO_5002029184" description="PepSY domain-containing protein" evidence="1">
    <location>
        <begin position="28"/>
        <end position="138"/>
    </location>
</feature>
<dbReference type="STRING" id="1182571.QR90_09905"/>
<dbReference type="Gene3D" id="3.10.450.40">
    <property type="match status" value="1"/>
</dbReference>
<feature type="domain" description="PepSY" evidence="2">
    <location>
        <begin position="69"/>
        <end position="122"/>
    </location>
</feature>
<dbReference type="RefSeq" id="WP_039684220.1">
    <property type="nucleotide sequence ID" value="NZ_CP010028.1"/>
</dbReference>
<name>A0A0A7KGP8_9DEIO</name>
<gene>
    <name evidence="3" type="ORF">QR90_09905</name>
</gene>
<evidence type="ECO:0000313" key="3">
    <source>
        <dbReference type="EMBL" id="AIZ45342.1"/>
    </source>
</evidence>
<dbReference type="KEGG" id="dsw:QR90_09905"/>
<sequence>MNKHTKTILVTITAAIAALPLAGLALAQTQTRNTAQAPMIRGSILLPAEQKGVEMTDVQESALYVKLAKVTLDQAKAAALAAVPGTVTSIELGEEDGFLVYEVEIGNQEVIIDAGNGKVLSQGARDADDHEHDNGNDD</sequence>
<dbReference type="InterPro" id="IPR025711">
    <property type="entry name" value="PepSY"/>
</dbReference>
<organism evidence="3 4">
    <name type="scientific">Deinococcus radiopugnans</name>
    <dbReference type="NCBI Taxonomy" id="57497"/>
    <lineage>
        <taxon>Bacteria</taxon>
        <taxon>Thermotogati</taxon>
        <taxon>Deinococcota</taxon>
        <taxon>Deinococci</taxon>
        <taxon>Deinococcales</taxon>
        <taxon>Deinococcaceae</taxon>
        <taxon>Deinococcus</taxon>
    </lineage>
</organism>
<evidence type="ECO:0000256" key="1">
    <source>
        <dbReference type="SAM" id="SignalP"/>
    </source>
</evidence>
<dbReference type="EMBL" id="CP010028">
    <property type="protein sequence ID" value="AIZ45342.1"/>
    <property type="molecule type" value="Genomic_DNA"/>
</dbReference>
<feature type="signal peptide" evidence="1">
    <location>
        <begin position="1"/>
        <end position="27"/>
    </location>
</feature>
<dbReference type="HOGENOM" id="CLU_1851877_0_0_0"/>
<evidence type="ECO:0000259" key="2">
    <source>
        <dbReference type="Pfam" id="PF03413"/>
    </source>
</evidence>
<reference evidence="4" key="1">
    <citation type="submission" date="2014-11" db="EMBL/GenBank/DDBJ databases">
        <title>Hymenobacter sp. DG25B genome submission.</title>
        <authorList>
            <person name="Jung H.-Y."/>
            <person name="Kim M.K."/>
            <person name="Srinivasan S."/>
            <person name="Lim S."/>
        </authorList>
    </citation>
    <scope>NUCLEOTIDE SEQUENCE [LARGE SCALE GENOMIC DNA]</scope>
    <source>
        <strain evidence="4">DY59</strain>
    </source>
</reference>
<accession>A0A0A7KGP8</accession>
<dbReference type="AlphaFoldDB" id="A0A0A7KGP8"/>
<keyword evidence="1" id="KW-0732">Signal</keyword>
<dbReference type="Proteomes" id="UP000030634">
    <property type="component" value="Chromosome"/>
</dbReference>